<dbReference type="PANTHER" id="PTHR34688">
    <property type="entry name" value="CYTOCHROME C6, CHLOROPLASTIC"/>
    <property type="match status" value="1"/>
</dbReference>
<keyword evidence="6" id="KW-0249">Electron transport</keyword>
<keyword evidence="7 9" id="KW-0408">Iron</keyword>
<evidence type="ECO:0000256" key="1">
    <source>
        <dbReference type="ARBA" id="ARBA00004518"/>
    </source>
</evidence>
<feature type="region of interest" description="Disordered" evidence="10">
    <location>
        <begin position="66"/>
        <end position="106"/>
    </location>
</feature>
<dbReference type="SUPFAM" id="SSF46626">
    <property type="entry name" value="Cytochrome c"/>
    <property type="match status" value="1"/>
</dbReference>
<dbReference type="Proteomes" id="UP000068196">
    <property type="component" value="Chromosome"/>
</dbReference>
<keyword evidence="3" id="KW-0813">Transport</keyword>
<evidence type="ECO:0000313" key="14">
    <source>
        <dbReference type="Proteomes" id="UP000068196"/>
    </source>
</evidence>
<dbReference type="GO" id="GO:0009055">
    <property type="term" value="F:electron transfer activity"/>
    <property type="evidence" value="ECO:0007669"/>
    <property type="project" value="InterPro"/>
</dbReference>
<feature type="domain" description="Cytochrome c" evidence="12">
    <location>
        <begin position="25"/>
        <end position="105"/>
    </location>
</feature>
<dbReference type="EMBL" id="AP014945">
    <property type="protein sequence ID" value="BAU22492.1"/>
    <property type="molecule type" value="Genomic_DNA"/>
</dbReference>
<proteinExistence type="inferred from homology"/>
<dbReference type="Pfam" id="PF13442">
    <property type="entry name" value="Cytochrome_CBB3"/>
    <property type="match status" value="1"/>
</dbReference>
<dbReference type="RefSeq" id="WP_197650967.1">
    <property type="nucleotide sequence ID" value="NZ_AP014945.1"/>
</dbReference>
<dbReference type="InterPro" id="IPR036909">
    <property type="entry name" value="Cyt_c-like_dom_sf"/>
</dbReference>
<keyword evidence="14" id="KW-1185">Reference proteome</keyword>
<evidence type="ECO:0000256" key="10">
    <source>
        <dbReference type="SAM" id="MobiDB-lite"/>
    </source>
</evidence>
<dbReference type="GO" id="GO:0031979">
    <property type="term" value="C:plasma membrane-derived thylakoid lumen"/>
    <property type="evidence" value="ECO:0007669"/>
    <property type="project" value="UniProtKB-SubCell"/>
</dbReference>
<evidence type="ECO:0000256" key="3">
    <source>
        <dbReference type="ARBA" id="ARBA00022448"/>
    </source>
</evidence>
<evidence type="ECO:0000256" key="5">
    <source>
        <dbReference type="ARBA" id="ARBA00022723"/>
    </source>
</evidence>
<comment type="subcellular location">
    <subcellularLocation>
        <location evidence="1">Cellular thylakoid lumen</location>
    </subcellularLocation>
</comment>
<reference evidence="14" key="2">
    <citation type="journal article" date="2016" name="Int. J. Syst. Evol. Microbiol.">
        <title>Caldimicrobium thiodismutans sp. nov., a sulfur-disproportionating bacterium isolated from a hot spring.</title>
        <authorList>
            <person name="Kojima H."/>
            <person name="Umezawa K."/>
            <person name="Fukui M."/>
        </authorList>
    </citation>
    <scope>NUCLEOTIDE SEQUENCE [LARGE SCALE GENOMIC DNA]</scope>
    <source>
        <strain evidence="14">TF1</strain>
    </source>
</reference>
<reference evidence="13 14" key="1">
    <citation type="journal article" date="2016" name="Int. J. Syst. Evol. Microbiol.">
        <title>Caldimicrobium thiodismutans sp. nov., a sulfur-disproportionating bacterium isolated from a hot spring, and emended description of the genus Caldimicrobium.</title>
        <authorList>
            <person name="Kojima H."/>
            <person name="Umezawa K."/>
            <person name="Fukui M."/>
        </authorList>
    </citation>
    <scope>NUCLEOTIDE SEQUENCE [LARGE SCALE GENOMIC DNA]</scope>
    <source>
        <strain evidence="13 14">TF1</strain>
    </source>
</reference>
<evidence type="ECO:0000256" key="6">
    <source>
        <dbReference type="ARBA" id="ARBA00022982"/>
    </source>
</evidence>
<evidence type="ECO:0000259" key="12">
    <source>
        <dbReference type="PROSITE" id="PS51007"/>
    </source>
</evidence>
<name>A0A0U5AEQ6_9BACT</name>
<accession>A0A0U5AEQ6</accession>
<evidence type="ECO:0000313" key="13">
    <source>
        <dbReference type="EMBL" id="BAU22492.1"/>
    </source>
</evidence>
<sequence>MKKIIISLAISISFPSILAFSGEPLKGKTGEVLFREHCAICHPNGGNIINRSKTLHKKDLDANNIKTPEDIISKMRNPGPGMPKFGDNYIPDEEAKKNSRIYPSNF</sequence>
<dbReference type="STRING" id="1653476.THC_0086"/>
<comment type="similarity">
    <text evidence="2">Belongs to the cytochrome c family. PetJ subfamily.</text>
</comment>
<evidence type="ECO:0000256" key="11">
    <source>
        <dbReference type="SAM" id="SignalP"/>
    </source>
</evidence>
<keyword evidence="4 9" id="KW-0349">Heme</keyword>
<dbReference type="AlphaFoldDB" id="A0A0U5AEQ6"/>
<dbReference type="GO" id="GO:0020037">
    <property type="term" value="F:heme binding"/>
    <property type="evidence" value="ECO:0007669"/>
    <property type="project" value="InterPro"/>
</dbReference>
<dbReference type="GO" id="GO:0005506">
    <property type="term" value="F:iron ion binding"/>
    <property type="evidence" value="ECO:0007669"/>
    <property type="project" value="InterPro"/>
</dbReference>
<keyword evidence="5 9" id="KW-0479">Metal-binding</keyword>
<evidence type="ECO:0000256" key="9">
    <source>
        <dbReference type="PROSITE-ProRule" id="PRU00433"/>
    </source>
</evidence>
<evidence type="ECO:0000256" key="7">
    <source>
        <dbReference type="ARBA" id="ARBA00023004"/>
    </source>
</evidence>
<evidence type="ECO:0000256" key="4">
    <source>
        <dbReference type="ARBA" id="ARBA00022617"/>
    </source>
</evidence>
<dbReference type="InterPro" id="IPR023655">
    <property type="entry name" value="Cyt_C6"/>
</dbReference>
<protein>
    <submittedName>
        <fullName evidence="13">Cytochrome C</fullName>
    </submittedName>
</protein>
<dbReference type="PANTHER" id="PTHR34688:SF2">
    <property type="entry name" value="CYTOCHROME C6, CHLOROPLASTIC"/>
    <property type="match status" value="1"/>
</dbReference>
<organism evidence="13 14">
    <name type="scientific">Caldimicrobium thiodismutans</name>
    <dbReference type="NCBI Taxonomy" id="1653476"/>
    <lineage>
        <taxon>Bacteria</taxon>
        <taxon>Pseudomonadati</taxon>
        <taxon>Thermodesulfobacteriota</taxon>
        <taxon>Thermodesulfobacteria</taxon>
        <taxon>Thermodesulfobacteriales</taxon>
        <taxon>Thermodesulfobacteriaceae</taxon>
        <taxon>Caldimicrobium</taxon>
    </lineage>
</organism>
<dbReference type="Gene3D" id="1.10.760.10">
    <property type="entry name" value="Cytochrome c-like domain"/>
    <property type="match status" value="1"/>
</dbReference>
<keyword evidence="8" id="KW-0793">Thylakoid</keyword>
<dbReference type="InterPro" id="IPR009056">
    <property type="entry name" value="Cyt_c-like_dom"/>
</dbReference>
<evidence type="ECO:0000256" key="2">
    <source>
        <dbReference type="ARBA" id="ARBA00009650"/>
    </source>
</evidence>
<dbReference type="KEGG" id="cthi:THC_0086"/>
<gene>
    <name evidence="13" type="ORF">THC_0086</name>
</gene>
<feature type="chain" id="PRO_5006854835" evidence="11">
    <location>
        <begin position="22"/>
        <end position="106"/>
    </location>
</feature>
<keyword evidence="11" id="KW-0732">Signal</keyword>
<evidence type="ECO:0000256" key="8">
    <source>
        <dbReference type="ARBA" id="ARBA00023078"/>
    </source>
</evidence>
<dbReference type="PROSITE" id="PS51007">
    <property type="entry name" value="CYTC"/>
    <property type="match status" value="1"/>
</dbReference>
<feature type="signal peptide" evidence="11">
    <location>
        <begin position="1"/>
        <end position="21"/>
    </location>
</feature>